<accession>A0ABR2WT53</accession>
<organism evidence="1 2">
    <name type="scientific">Basidiobolus ranarum</name>
    <dbReference type="NCBI Taxonomy" id="34480"/>
    <lineage>
        <taxon>Eukaryota</taxon>
        <taxon>Fungi</taxon>
        <taxon>Fungi incertae sedis</taxon>
        <taxon>Zoopagomycota</taxon>
        <taxon>Entomophthoromycotina</taxon>
        <taxon>Basidiobolomycetes</taxon>
        <taxon>Basidiobolales</taxon>
        <taxon>Basidiobolaceae</taxon>
        <taxon>Basidiobolus</taxon>
    </lineage>
</organism>
<dbReference type="EMBL" id="JASJQH010000383">
    <property type="protein sequence ID" value="KAK9764691.1"/>
    <property type="molecule type" value="Genomic_DNA"/>
</dbReference>
<protein>
    <submittedName>
        <fullName evidence="1">Uncharacterized protein</fullName>
    </submittedName>
</protein>
<dbReference type="Proteomes" id="UP001479436">
    <property type="component" value="Unassembled WGS sequence"/>
</dbReference>
<evidence type="ECO:0000313" key="2">
    <source>
        <dbReference type="Proteomes" id="UP001479436"/>
    </source>
</evidence>
<comment type="caution">
    <text evidence="1">The sequence shown here is derived from an EMBL/GenBank/DDBJ whole genome shotgun (WGS) entry which is preliminary data.</text>
</comment>
<evidence type="ECO:0000313" key="1">
    <source>
        <dbReference type="EMBL" id="KAK9764691.1"/>
    </source>
</evidence>
<reference evidence="1 2" key="1">
    <citation type="submission" date="2023-04" db="EMBL/GenBank/DDBJ databases">
        <title>Genome of Basidiobolus ranarum AG-B5.</title>
        <authorList>
            <person name="Stajich J.E."/>
            <person name="Carter-House D."/>
            <person name="Gryganskyi A."/>
        </authorList>
    </citation>
    <scope>NUCLEOTIDE SEQUENCE [LARGE SCALE GENOMIC DNA]</scope>
    <source>
        <strain evidence="1 2">AG-B5</strain>
    </source>
</reference>
<sequence>MFPLSIRRHFSFKTSTKKVTCSFCRGKHTSEECKEAISDLEKFVSLSSLHILEDQCVQSTLDLELRLDLAKLQASLSKPSRGRFSDQEFILKNNSIESL</sequence>
<gene>
    <name evidence="1" type="ORF">K7432_007606</name>
</gene>
<proteinExistence type="predicted"/>
<keyword evidence="2" id="KW-1185">Reference proteome</keyword>
<name>A0ABR2WT53_9FUNG</name>